<dbReference type="InterPro" id="IPR012859">
    <property type="entry name" value="Pilin_N_archaeal"/>
</dbReference>
<feature type="transmembrane region" description="Helical" evidence="1">
    <location>
        <begin position="20"/>
        <end position="44"/>
    </location>
</feature>
<sequence length="469" mass="50103">MVPEKAYNKNYFKNITEHAVTPTVSVILILFLVVALAGIIYVLIFGLASSVEKTAYVATDAQIVNITPAIQAIEVMHRNGDVMYYEGQGDNVQYEVRFIVDTRDNASVVKVNPSFLTSDKTWSPGDRVIIFNRTDGYYLTNDISLINGAISPSQGPLSVRIIDNTHDQLIANRGVGGTTGGGGGSEPIDGIEKIFLYGQRLSFAGDTISGPDATVVITGGLNTANTNLGAQIAVTTIYIDGDVDLSTGSAGLGSSAKPGKIYINGDLRLWEGGRNIYGDVYVDGNFDLKDARIHGNVFVNGDLTLGWTPYLAEDTRIYYTGMISHPDYYASEILAKCIQTSSVPGFTIPTGLPSLKPEDWYTSNGYVSGGQLTSGMKVYANSYSSTEYRPSATNVVIVAKSGDITITDLGGSGVSGVFFAPNGRVTFGGGSLQGLILSQDGFFVTSGGTDVIFKSIQDFISNPNDYPFQ</sequence>
<keyword evidence="4" id="KW-1185">Reference proteome</keyword>
<dbReference type="AlphaFoldDB" id="A0A8E7AYS3"/>
<dbReference type="RefSeq" id="WP_214419592.1">
    <property type="nucleotide sequence ID" value="NZ_CP075546.1"/>
</dbReference>
<dbReference type="Proteomes" id="UP000680656">
    <property type="component" value="Chromosome"/>
</dbReference>
<organism evidence="3 4">
    <name type="scientific">Methanospirillum purgamenti</name>
    <dbReference type="NCBI Taxonomy" id="2834276"/>
    <lineage>
        <taxon>Archaea</taxon>
        <taxon>Methanobacteriati</taxon>
        <taxon>Methanobacteriota</taxon>
        <taxon>Stenosarchaea group</taxon>
        <taxon>Methanomicrobia</taxon>
        <taxon>Methanomicrobiales</taxon>
        <taxon>Methanospirillaceae</taxon>
        <taxon>Methanospirillum</taxon>
    </lineage>
</organism>
<keyword evidence="1" id="KW-0472">Membrane</keyword>
<evidence type="ECO:0000256" key="1">
    <source>
        <dbReference type="SAM" id="Phobius"/>
    </source>
</evidence>
<evidence type="ECO:0000313" key="3">
    <source>
        <dbReference type="EMBL" id="QVV88789.1"/>
    </source>
</evidence>
<evidence type="ECO:0000313" key="4">
    <source>
        <dbReference type="Proteomes" id="UP000680656"/>
    </source>
</evidence>
<keyword evidence="1" id="KW-0812">Transmembrane</keyword>
<gene>
    <name evidence="3" type="ORF">KHC33_16005</name>
</gene>
<accession>A0A8E7AYS3</accession>
<dbReference type="GeneID" id="65098719"/>
<proteinExistence type="predicted"/>
<evidence type="ECO:0000259" key="2">
    <source>
        <dbReference type="Pfam" id="PF07790"/>
    </source>
</evidence>
<dbReference type="EMBL" id="CP075546">
    <property type="protein sequence ID" value="QVV88789.1"/>
    <property type="molecule type" value="Genomic_DNA"/>
</dbReference>
<dbReference type="Pfam" id="PF07790">
    <property type="entry name" value="Pilin_N"/>
    <property type="match status" value="1"/>
</dbReference>
<dbReference type="KEGG" id="mrtj:KHC33_16005"/>
<keyword evidence="1" id="KW-1133">Transmembrane helix</keyword>
<feature type="domain" description="Archaeal Type IV pilin N-terminal" evidence="2">
    <location>
        <begin position="19"/>
        <end position="84"/>
    </location>
</feature>
<protein>
    <submittedName>
        <fullName evidence="3">Type IV pilin</fullName>
    </submittedName>
</protein>
<reference evidence="3 4" key="1">
    <citation type="submission" date="2021-05" db="EMBL/GenBank/DDBJ databases">
        <title>A novel Methanospirillum isolate from a pyrite-forming mixed culture.</title>
        <authorList>
            <person name="Bunk B."/>
            <person name="Sproer C."/>
            <person name="Spring S."/>
            <person name="Pester M."/>
        </authorList>
    </citation>
    <scope>NUCLEOTIDE SEQUENCE [LARGE SCALE GENOMIC DNA]</scope>
    <source>
        <strain evidence="3 4">J.3.6.1-F.2.7.3</strain>
    </source>
</reference>
<name>A0A8E7AYS3_9EURY</name>